<reference evidence="2" key="1">
    <citation type="journal article" date="2015" name="Nature">
        <title>Complex archaea that bridge the gap between prokaryotes and eukaryotes.</title>
        <authorList>
            <person name="Spang A."/>
            <person name="Saw J.H."/>
            <person name="Jorgensen S.L."/>
            <person name="Zaremba-Niedzwiedzka K."/>
            <person name="Martijn J."/>
            <person name="Lind A.E."/>
            <person name="van Eijk R."/>
            <person name="Schleper C."/>
            <person name="Guy L."/>
            <person name="Ettema T.J."/>
        </authorList>
    </citation>
    <scope>NUCLEOTIDE SEQUENCE</scope>
</reference>
<proteinExistence type="predicted"/>
<feature type="non-terminal residue" evidence="2">
    <location>
        <position position="1"/>
    </location>
</feature>
<feature type="compositionally biased region" description="Basic and acidic residues" evidence="1">
    <location>
        <begin position="65"/>
        <end position="76"/>
    </location>
</feature>
<feature type="region of interest" description="Disordered" evidence="1">
    <location>
        <begin position="24"/>
        <end position="45"/>
    </location>
</feature>
<sequence>AVQAGLQGELKEQAFDLEIQRMEEEARQRASQRKEIVTEEGAKNQAAANRLLQIIEDPESPFSQGEREQMKQKEVGLRNNVLTQVTDLTPKPPPEYALWSSGIMDDGTGRPYDVDGDGKRTIGSAKDTTAGIESERQHEMKIAEIEKTEELKKQQQVKEETRNTERKRYFRELQKTPKKVPKVREDGSVEFIDQYRSREESWAEALDLYPISTQQPVLQQVDPAQAAPIQQQQVDPTQAAPIQQQQVDPSSLREWWMAPQFEDVEILKSEKRLGPKVGAAKAGIRTLLSQYNYQEERMSQEDKISLEIMREIVKRFNIDRSRKNRGA</sequence>
<dbReference type="AlphaFoldDB" id="A0A0F9FPM3"/>
<feature type="compositionally biased region" description="Low complexity" evidence="1">
    <location>
        <begin position="222"/>
        <end position="236"/>
    </location>
</feature>
<feature type="compositionally biased region" description="Basic and acidic residues" evidence="1">
    <location>
        <begin position="24"/>
        <end position="42"/>
    </location>
</feature>
<protein>
    <submittedName>
        <fullName evidence="2">Uncharacterized protein</fullName>
    </submittedName>
</protein>
<evidence type="ECO:0000313" key="2">
    <source>
        <dbReference type="EMBL" id="KKL80401.1"/>
    </source>
</evidence>
<organism evidence="2">
    <name type="scientific">marine sediment metagenome</name>
    <dbReference type="NCBI Taxonomy" id="412755"/>
    <lineage>
        <taxon>unclassified sequences</taxon>
        <taxon>metagenomes</taxon>
        <taxon>ecological metagenomes</taxon>
    </lineage>
</organism>
<evidence type="ECO:0000256" key="1">
    <source>
        <dbReference type="SAM" id="MobiDB-lite"/>
    </source>
</evidence>
<feature type="region of interest" description="Disordered" evidence="1">
    <location>
        <begin position="58"/>
        <end position="134"/>
    </location>
</feature>
<name>A0A0F9FPM3_9ZZZZ</name>
<accession>A0A0F9FPM3</accession>
<feature type="region of interest" description="Disordered" evidence="1">
    <location>
        <begin position="222"/>
        <end position="246"/>
    </location>
</feature>
<gene>
    <name evidence="2" type="ORF">LCGC14_2005120</name>
</gene>
<comment type="caution">
    <text evidence="2">The sequence shown here is derived from an EMBL/GenBank/DDBJ whole genome shotgun (WGS) entry which is preliminary data.</text>
</comment>
<dbReference type="EMBL" id="LAZR01022864">
    <property type="protein sequence ID" value="KKL80401.1"/>
    <property type="molecule type" value="Genomic_DNA"/>
</dbReference>